<organism evidence="1">
    <name type="scientific">marine metagenome</name>
    <dbReference type="NCBI Taxonomy" id="408172"/>
    <lineage>
        <taxon>unclassified sequences</taxon>
        <taxon>metagenomes</taxon>
        <taxon>ecological metagenomes</taxon>
    </lineage>
</organism>
<reference evidence="1" key="1">
    <citation type="submission" date="2018-05" db="EMBL/GenBank/DDBJ databases">
        <authorList>
            <person name="Lanie J.A."/>
            <person name="Ng W.-L."/>
            <person name="Kazmierczak K.M."/>
            <person name="Andrzejewski T.M."/>
            <person name="Davidsen T.M."/>
            <person name="Wayne K.J."/>
            <person name="Tettelin H."/>
            <person name="Glass J.I."/>
            <person name="Rusch D."/>
            <person name="Podicherti R."/>
            <person name="Tsui H.-C.T."/>
            <person name="Winkler M.E."/>
        </authorList>
    </citation>
    <scope>NUCLEOTIDE SEQUENCE</scope>
</reference>
<dbReference type="EMBL" id="UINC01002757">
    <property type="protein sequence ID" value="SUZ99990.1"/>
    <property type="molecule type" value="Genomic_DNA"/>
</dbReference>
<evidence type="ECO:0000313" key="1">
    <source>
        <dbReference type="EMBL" id="SUZ99990.1"/>
    </source>
</evidence>
<name>A0A381S7F3_9ZZZZ</name>
<protein>
    <recommendedName>
        <fullName evidence="2">Carboxypeptidase regulatory-like domain-containing protein</fullName>
    </recommendedName>
</protein>
<dbReference type="SUPFAM" id="SSF63829">
    <property type="entry name" value="Calcium-dependent phosphotriesterase"/>
    <property type="match status" value="1"/>
</dbReference>
<sequence>MTHRTWVGLLGVGASVLLATSLIARQSGVDEGNLRGAVRSPLGPEAGVWVIAETDAFDTRFRKIVVTDDEGKFLVPDLPAASYQVWVRGYGLVDSAPVTAEPGQRVNLDAVPAGSPQEAAAVYPANYWYSLLEPPGPDEFPGTGPEGNGISPRLQSQAAWVDNTKQGCQLCHQMGNRFTFDTSHLTQFDSTIDAWDHRVAFGQRGSQMSGALNRFGRQRGLEMFADWSDRIAAGEVPVTPPRPQGVERNLVLTMWDWAGETSYVHDEVTTDKRDPTVNANGLVYGVSISNDKLVITDTVRHRSMELDVPLREPREMVPSMFPTESGFEPSPSWGDDIIFDAPANPHNPMLDARGRVWLTSTVRRRDNPGWCKEGSSHASASYFPIDRSGRQISAYDPARQNWLLIDSCYATHHLQFGEDVNDTLWFSGDANVVGWLDTQLYDRTGDERASQGWCPTVIDTNGDGRINKPWNEPGEPVDPTRDTRTVGFAYGVIVNPLDDSAWIARTGPFPGRLVRLDRGENPPESCVAEVYEPPSIENPAVDRTQTGHAPRGVDVDRHGVIWTALSGSGHIASFDRSKCHVLNGPEATGQHCPEGWTLYPTPGPQMKGVTAPGSADYHYYNWVDQFDTLGLGPNVPMAPGSGSDSLLALLPETKEWVVLRVPYPLGFFARGLDGRIDDPEAGWKGRGLWANYGSNLNWHIEGGKGMRSSVIHFQLRPHPLAE</sequence>
<evidence type="ECO:0008006" key="2">
    <source>
        <dbReference type="Google" id="ProtNLM"/>
    </source>
</evidence>
<gene>
    <name evidence="1" type="ORF">METZ01_LOCUS52844</name>
</gene>
<dbReference type="AlphaFoldDB" id="A0A381S7F3"/>
<proteinExistence type="predicted"/>
<accession>A0A381S7F3</accession>